<dbReference type="AlphaFoldDB" id="A0A6L2Q0N4"/>
<evidence type="ECO:0000313" key="1">
    <source>
        <dbReference type="EMBL" id="GFG38463.1"/>
    </source>
</evidence>
<name>A0A6L2Q0N4_COPFO</name>
<reference evidence="2" key="1">
    <citation type="submission" date="2020-01" db="EMBL/GenBank/DDBJ databases">
        <title>Draft genome sequence of the Termite Coptotermes fromosanus.</title>
        <authorList>
            <person name="Itakura S."/>
            <person name="Yosikawa Y."/>
            <person name="Umezawa K."/>
        </authorList>
    </citation>
    <scope>NUCLEOTIDE SEQUENCE [LARGE SCALE GENOMIC DNA]</scope>
</reference>
<comment type="caution">
    <text evidence="1">The sequence shown here is derived from an EMBL/GenBank/DDBJ whole genome shotgun (WGS) entry which is preliminary data.</text>
</comment>
<evidence type="ECO:0000313" key="2">
    <source>
        <dbReference type="Proteomes" id="UP000502823"/>
    </source>
</evidence>
<keyword evidence="2" id="KW-1185">Reference proteome</keyword>
<dbReference type="EMBL" id="BLKM01000783">
    <property type="protein sequence ID" value="GFG38463.1"/>
    <property type="molecule type" value="Genomic_DNA"/>
</dbReference>
<dbReference type="Proteomes" id="UP000502823">
    <property type="component" value="Unassembled WGS sequence"/>
</dbReference>
<protein>
    <recommendedName>
        <fullName evidence="3">Mos1 transposase HTH domain-containing protein</fullName>
    </recommendedName>
</protein>
<sequence>MCGTNNILIEFLVAKKESIRNIHKCLCNVYGSAMVNRSTAGHWARRMTASKWERQEHHDLPRSGCPVTAVSPEIKQCSDAIIHEDRCITT</sequence>
<proteinExistence type="predicted"/>
<gene>
    <name evidence="1" type="ORF">Cfor_11209</name>
</gene>
<organism evidence="1 2">
    <name type="scientific">Coptotermes formosanus</name>
    <name type="common">Formosan subterranean termite</name>
    <dbReference type="NCBI Taxonomy" id="36987"/>
    <lineage>
        <taxon>Eukaryota</taxon>
        <taxon>Metazoa</taxon>
        <taxon>Ecdysozoa</taxon>
        <taxon>Arthropoda</taxon>
        <taxon>Hexapoda</taxon>
        <taxon>Insecta</taxon>
        <taxon>Pterygota</taxon>
        <taxon>Neoptera</taxon>
        <taxon>Polyneoptera</taxon>
        <taxon>Dictyoptera</taxon>
        <taxon>Blattodea</taxon>
        <taxon>Blattoidea</taxon>
        <taxon>Termitoidae</taxon>
        <taxon>Rhinotermitidae</taxon>
        <taxon>Coptotermes</taxon>
    </lineage>
</organism>
<accession>A0A6L2Q0N4</accession>
<dbReference type="InParanoid" id="A0A6L2Q0N4"/>
<evidence type="ECO:0008006" key="3">
    <source>
        <dbReference type="Google" id="ProtNLM"/>
    </source>
</evidence>